<evidence type="ECO:0000256" key="6">
    <source>
        <dbReference type="SAM" id="Phobius"/>
    </source>
</evidence>
<dbReference type="InterPro" id="IPR051447">
    <property type="entry name" value="Lipoprotein-release_system"/>
</dbReference>
<organism evidence="9">
    <name type="scientific">marine metagenome</name>
    <dbReference type="NCBI Taxonomy" id="408172"/>
    <lineage>
        <taxon>unclassified sequences</taxon>
        <taxon>metagenomes</taxon>
        <taxon>ecological metagenomes</taxon>
    </lineage>
</organism>
<keyword evidence="3 6" id="KW-0812">Transmembrane</keyword>
<evidence type="ECO:0000256" key="4">
    <source>
        <dbReference type="ARBA" id="ARBA00022989"/>
    </source>
</evidence>
<proteinExistence type="predicted"/>
<protein>
    <recommendedName>
        <fullName evidence="10">ABC3 transporter permease protein domain-containing protein</fullName>
    </recommendedName>
</protein>
<feature type="transmembrane region" description="Helical" evidence="6">
    <location>
        <begin position="382"/>
        <end position="402"/>
    </location>
</feature>
<evidence type="ECO:0000256" key="3">
    <source>
        <dbReference type="ARBA" id="ARBA00022692"/>
    </source>
</evidence>
<dbReference type="AlphaFoldDB" id="A0A381TKB6"/>
<feature type="transmembrane region" description="Helical" evidence="6">
    <location>
        <begin position="276"/>
        <end position="298"/>
    </location>
</feature>
<evidence type="ECO:0000313" key="9">
    <source>
        <dbReference type="EMBL" id="SVA16480.1"/>
    </source>
</evidence>
<feature type="domain" description="ABC3 transporter permease C-terminal" evidence="7">
    <location>
        <begin position="280"/>
        <end position="412"/>
    </location>
</feature>
<keyword evidence="4 6" id="KW-1133">Transmembrane helix</keyword>
<feature type="transmembrane region" description="Helical" evidence="6">
    <location>
        <begin position="21"/>
        <end position="41"/>
    </location>
</feature>
<evidence type="ECO:0000256" key="1">
    <source>
        <dbReference type="ARBA" id="ARBA00004651"/>
    </source>
</evidence>
<dbReference type="Pfam" id="PF12704">
    <property type="entry name" value="MacB_PCD"/>
    <property type="match status" value="1"/>
</dbReference>
<feature type="transmembrane region" description="Helical" evidence="6">
    <location>
        <begin position="329"/>
        <end position="351"/>
    </location>
</feature>
<evidence type="ECO:0000256" key="5">
    <source>
        <dbReference type="ARBA" id="ARBA00023136"/>
    </source>
</evidence>
<dbReference type="Pfam" id="PF02687">
    <property type="entry name" value="FtsX"/>
    <property type="match status" value="1"/>
</dbReference>
<dbReference type="EMBL" id="UINC01004734">
    <property type="protein sequence ID" value="SVA16480.1"/>
    <property type="molecule type" value="Genomic_DNA"/>
</dbReference>
<dbReference type="InterPro" id="IPR025857">
    <property type="entry name" value="MacB_PCD"/>
</dbReference>
<comment type="subcellular location">
    <subcellularLocation>
        <location evidence="1">Cell membrane</location>
        <topology evidence="1">Multi-pass membrane protein</topology>
    </subcellularLocation>
</comment>
<keyword evidence="2" id="KW-1003">Cell membrane</keyword>
<evidence type="ECO:0008006" key="10">
    <source>
        <dbReference type="Google" id="ProtNLM"/>
    </source>
</evidence>
<dbReference type="GO" id="GO:0098797">
    <property type="term" value="C:plasma membrane protein complex"/>
    <property type="evidence" value="ECO:0007669"/>
    <property type="project" value="TreeGrafter"/>
</dbReference>
<sequence length="419" mass="44899">MLQSPWSRIGLRNLGRNPKRTILTALGLAVGFFTSVVMVGWTQGLMNEMVDNATGLVGGQIEIHDAEFLPERSLYDTIGGRDGIDVEQLIARVSEDERIVAVAPRVYAGGLLSSGDATLAGMLMGVDPEREVALSRFLDDLVTGRLPQPGRNELVVGTEMARQLESDIGDEVVVVAPGADGSMGNDLFTLVGTYRTGLVEIDSAFAVLPVQDLQALVVLDESRIHEVVVSTEDPWLAEELAAVVAATLEGETPGAAVIPWTELTPAIVEYTALVDVFYFVIIVIVFGLAIFGVANTMLMATYERRREFAVMLAVGTTPRGVVQSVLYEAAALGLFSLALGVAITWPVMVWWHNAPPDLTGLVGDIEMMGSVVSLTMRVEYDMGFTTMAAVALMLTALLSALYPAFRASRVPPADILSGL</sequence>
<evidence type="ECO:0000256" key="2">
    <source>
        <dbReference type="ARBA" id="ARBA00022475"/>
    </source>
</evidence>
<name>A0A381TKB6_9ZZZZ</name>
<evidence type="ECO:0000259" key="8">
    <source>
        <dbReference type="Pfam" id="PF12704"/>
    </source>
</evidence>
<accession>A0A381TKB6</accession>
<dbReference type="InterPro" id="IPR003838">
    <property type="entry name" value="ABC3_permease_C"/>
</dbReference>
<dbReference type="GO" id="GO:0044874">
    <property type="term" value="P:lipoprotein localization to outer membrane"/>
    <property type="evidence" value="ECO:0007669"/>
    <property type="project" value="TreeGrafter"/>
</dbReference>
<keyword evidence="5 6" id="KW-0472">Membrane</keyword>
<dbReference type="PANTHER" id="PTHR30489">
    <property type="entry name" value="LIPOPROTEIN-RELEASING SYSTEM TRANSMEMBRANE PROTEIN LOLE"/>
    <property type="match status" value="1"/>
</dbReference>
<feature type="domain" description="MacB-like periplasmic core" evidence="8">
    <location>
        <begin position="21"/>
        <end position="244"/>
    </location>
</feature>
<dbReference type="PANTHER" id="PTHR30489:SF0">
    <property type="entry name" value="LIPOPROTEIN-RELEASING SYSTEM TRANSMEMBRANE PROTEIN LOLE"/>
    <property type="match status" value="1"/>
</dbReference>
<evidence type="ECO:0000259" key="7">
    <source>
        <dbReference type="Pfam" id="PF02687"/>
    </source>
</evidence>
<reference evidence="9" key="1">
    <citation type="submission" date="2018-05" db="EMBL/GenBank/DDBJ databases">
        <authorList>
            <person name="Lanie J.A."/>
            <person name="Ng W.-L."/>
            <person name="Kazmierczak K.M."/>
            <person name="Andrzejewski T.M."/>
            <person name="Davidsen T.M."/>
            <person name="Wayne K.J."/>
            <person name="Tettelin H."/>
            <person name="Glass J.I."/>
            <person name="Rusch D."/>
            <person name="Podicherti R."/>
            <person name="Tsui H.-C.T."/>
            <person name="Winkler M.E."/>
        </authorList>
    </citation>
    <scope>NUCLEOTIDE SEQUENCE</scope>
</reference>
<gene>
    <name evidence="9" type="ORF">METZ01_LOCUS69334</name>
</gene>